<organism evidence="3 4">
    <name type="scientific">Ananas comosus</name>
    <name type="common">Pineapple</name>
    <name type="synonym">Ananas ananas</name>
    <dbReference type="NCBI Taxonomy" id="4615"/>
    <lineage>
        <taxon>Eukaryota</taxon>
        <taxon>Viridiplantae</taxon>
        <taxon>Streptophyta</taxon>
        <taxon>Embryophyta</taxon>
        <taxon>Tracheophyta</taxon>
        <taxon>Spermatophyta</taxon>
        <taxon>Magnoliopsida</taxon>
        <taxon>Liliopsida</taxon>
        <taxon>Poales</taxon>
        <taxon>Bromeliaceae</taxon>
        <taxon>Bromelioideae</taxon>
        <taxon>Ananas</taxon>
    </lineage>
</organism>
<dbReference type="Pfam" id="PF00168">
    <property type="entry name" value="C2"/>
    <property type="match status" value="1"/>
</dbReference>
<evidence type="ECO:0000256" key="1">
    <source>
        <dbReference type="SAM" id="MobiDB-lite"/>
    </source>
</evidence>
<dbReference type="SUPFAM" id="SSF49562">
    <property type="entry name" value="C2 domain (Calcium/lipid-binding domain, CaLB)"/>
    <property type="match status" value="1"/>
</dbReference>
<dbReference type="InterPro" id="IPR044750">
    <property type="entry name" value="C2_SRC2/BAP"/>
</dbReference>
<protein>
    <submittedName>
        <fullName evidence="3">Protein SRC2</fullName>
    </submittedName>
</protein>
<comment type="caution">
    <text evidence="3">The sequence shown here is derived from an EMBL/GenBank/DDBJ whole genome shotgun (WGS) entry which is preliminary data.</text>
</comment>
<dbReference type="PROSITE" id="PS50004">
    <property type="entry name" value="C2"/>
    <property type="match status" value="1"/>
</dbReference>
<dbReference type="SMART" id="SM00239">
    <property type="entry name" value="C2"/>
    <property type="match status" value="1"/>
</dbReference>
<name>A0A199W294_ANACO</name>
<sequence>MAYRTLEISQISAKDLKDVNIFSKMEVYAVLSLSGDSKSRQRTHTDRVGGRNPSWSATLRFSVPAEGIDPSRLVLHVLLRAERALGDRDVGEVHVPLSELLADGARSAPRFVSYQVRSPSSGKPKGVLNFSYKLGEPTAPAAAAAAPRPAPAAAQPYPPPSSYPPPSAASKLNAPVAAYPAAAAAAPYPPPSSFPPPAAGKPPKGAEPVTAYPAASSSAAAPYPPPYGYPPPPPPPYGYAPPPQQSGYGYPPPPQYGYGYPPPPPAAAAYGYGAPPASVVQPQKNKNKFGLGLGAGLLGGALGGLLIGEAIDDVYDAGYDNGFDNGFDDGGGFGF</sequence>
<dbReference type="PANTHER" id="PTHR32246">
    <property type="entry name" value="INGRESSION PROTEIN FIC1"/>
    <property type="match status" value="1"/>
</dbReference>
<evidence type="ECO:0000259" key="2">
    <source>
        <dbReference type="PROSITE" id="PS50004"/>
    </source>
</evidence>
<gene>
    <name evidence="3" type="ORF">ACMD2_04769</name>
</gene>
<dbReference type="AlphaFoldDB" id="A0A199W294"/>
<feature type="compositionally biased region" description="Low complexity" evidence="1">
    <location>
        <begin position="201"/>
        <end position="213"/>
    </location>
</feature>
<feature type="region of interest" description="Disordered" evidence="1">
    <location>
        <begin position="194"/>
        <end position="213"/>
    </location>
</feature>
<dbReference type="PANTHER" id="PTHR32246:SF173">
    <property type="entry name" value="C2 DOMAIN-CONTAINING PROTEIN"/>
    <property type="match status" value="1"/>
</dbReference>
<evidence type="ECO:0000313" key="4">
    <source>
        <dbReference type="Proteomes" id="UP000092600"/>
    </source>
</evidence>
<dbReference type="InterPro" id="IPR035892">
    <property type="entry name" value="C2_domain_sf"/>
</dbReference>
<dbReference type="Proteomes" id="UP000092600">
    <property type="component" value="Unassembled WGS sequence"/>
</dbReference>
<evidence type="ECO:0000313" key="3">
    <source>
        <dbReference type="EMBL" id="OAY83602.1"/>
    </source>
</evidence>
<feature type="compositionally biased region" description="Low complexity" evidence="1">
    <location>
        <begin position="143"/>
        <end position="155"/>
    </location>
</feature>
<dbReference type="CDD" id="cd04051">
    <property type="entry name" value="C2_SRC2_like"/>
    <property type="match status" value="1"/>
</dbReference>
<dbReference type="EMBL" id="LSRQ01000332">
    <property type="protein sequence ID" value="OAY83602.1"/>
    <property type="molecule type" value="Genomic_DNA"/>
</dbReference>
<reference evidence="3 4" key="1">
    <citation type="journal article" date="2016" name="DNA Res.">
        <title>The draft genome of MD-2 pineapple using hybrid error correction of long reads.</title>
        <authorList>
            <person name="Redwan R.M."/>
            <person name="Saidin A."/>
            <person name="Kumar S.V."/>
        </authorList>
    </citation>
    <scope>NUCLEOTIDE SEQUENCE [LARGE SCALE GENOMIC DNA]</scope>
    <source>
        <strain evidence="4">cv. MD2</strain>
        <tissue evidence="3">Leaf</tissue>
    </source>
</reference>
<dbReference type="Gene3D" id="2.60.40.150">
    <property type="entry name" value="C2 domain"/>
    <property type="match status" value="1"/>
</dbReference>
<feature type="region of interest" description="Disordered" evidence="1">
    <location>
        <begin position="235"/>
        <end position="256"/>
    </location>
</feature>
<proteinExistence type="predicted"/>
<feature type="region of interest" description="Disordered" evidence="1">
    <location>
        <begin position="143"/>
        <end position="169"/>
    </location>
</feature>
<dbReference type="GO" id="GO:0006952">
    <property type="term" value="P:defense response"/>
    <property type="evidence" value="ECO:0007669"/>
    <property type="project" value="InterPro"/>
</dbReference>
<dbReference type="InterPro" id="IPR000008">
    <property type="entry name" value="C2_dom"/>
</dbReference>
<accession>A0A199W294</accession>
<feature type="compositionally biased region" description="Pro residues" evidence="1">
    <location>
        <begin position="156"/>
        <end position="167"/>
    </location>
</feature>
<feature type="domain" description="C2" evidence="2">
    <location>
        <begin position="1"/>
        <end position="110"/>
    </location>
</feature>